<evidence type="ECO:0000313" key="1">
    <source>
        <dbReference type="EMBL" id="EPG75869.1"/>
    </source>
</evidence>
<protein>
    <submittedName>
        <fullName evidence="1">Large structural domain protein</fullName>
    </submittedName>
</protein>
<name>S3V5F4_9LEPT</name>
<dbReference type="NCBIfam" id="TIGR04388">
    <property type="entry name" value="Lepto_longest"/>
    <property type="match status" value="1"/>
</dbReference>
<reference evidence="1" key="1">
    <citation type="submission" date="2013-04" db="EMBL/GenBank/DDBJ databases">
        <authorList>
            <person name="Harkins D.M."/>
            <person name="Durkin A.S."/>
            <person name="Selengut J.D."/>
            <person name="Sanka R."/>
            <person name="DePew J."/>
            <person name="Purushe J."/>
            <person name="Ahmed A."/>
            <person name="van der Linden H."/>
            <person name="Goris M.G.A."/>
            <person name="Hartskeerl R.A."/>
            <person name="Vinetz J.M."/>
            <person name="Sutton G.G."/>
            <person name="Nelson W.C."/>
            <person name="Fouts D.E."/>
        </authorList>
    </citation>
    <scope>NUCLEOTIDE SEQUENCE [LARGE SCALE GENOMIC DNA]</scope>
    <source>
        <strain evidence="1">BUT 6</strain>
    </source>
</reference>
<accession>S3V5F4</accession>
<proteinExistence type="predicted"/>
<dbReference type="InterPro" id="IPR030885">
    <property type="entry name" value="Lepto_longest"/>
</dbReference>
<evidence type="ECO:0000313" key="2">
    <source>
        <dbReference type="Proteomes" id="UP000014540"/>
    </source>
</evidence>
<dbReference type="Proteomes" id="UP000014540">
    <property type="component" value="Unassembled WGS sequence"/>
</dbReference>
<comment type="caution">
    <text evidence="1">The sequence shown here is derived from an EMBL/GenBank/DDBJ whole genome shotgun (WGS) entry which is preliminary data.</text>
</comment>
<gene>
    <name evidence="1" type="ORF">LEP1GSC058_0303</name>
</gene>
<organism evidence="1 2">
    <name type="scientific">Leptospira fainei serovar Hurstbridge str. BUT 6</name>
    <dbReference type="NCBI Taxonomy" id="1193011"/>
    <lineage>
        <taxon>Bacteria</taxon>
        <taxon>Pseudomonadati</taxon>
        <taxon>Spirochaetota</taxon>
        <taxon>Spirochaetia</taxon>
        <taxon>Leptospirales</taxon>
        <taxon>Leptospiraceae</taxon>
        <taxon>Leptospira</taxon>
    </lineage>
</organism>
<dbReference type="AlphaFoldDB" id="S3V5F4"/>
<keyword evidence="2" id="KW-1185">Reference proteome</keyword>
<dbReference type="STRING" id="1193011.LEP1GSC058_0303"/>
<dbReference type="EMBL" id="AKWZ02000002">
    <property type="protein sequence ID" value="EPG75869.1"/>
    <property type="molecule type" value="Genomic_DNA"/>
</dbReference>
<sequence>MLDERDYANPKQPGPAKQEAPKILKLGMRGAMLSLPRMEGMIHALTASLSGAVAEVEGGIFKNIAHDLQSVGLVSERQERKFEKDLRYVIDEIKLVYDKNAIKSWQADVVAISKDAVQLYGKQQESSCIR</sequence>